<evidence type="ECO:0000313" key="9">
    <source>
        <dbReference type="Proteomes" id="UP000007431"/>
    </source>
</evidence>
<evidence type="ECO:0000313" key="8">
    <source>
        <dbReference type="EMBL" id="EFJ00330.1"/>
    </source>
</evidence>
<dbReference type="InterPro" id="IPR029058">
    <property type="entry name" value="AB_hydrolase_fold"/>
</dbReference>
<sequence length="1086" mass="121945">MHDLLATGALLLGNHVRAGMTGAGSSSPTFLRFPALSCPTTFLFLSFPTMSTSYPPPPNLPKPEPIPPLPLLPIEPADLDGLTTLPSLLPDAADYNTLPGFTYSKHLISACKLRTVPTQYDMPRADPALLASKERRKAEMERVAREVKKVVVSDEWWRETEGYKSAVPLFNSLTRFRRNGRGTGAQPGLTLFFAHANGFNKETWYPTLQHLVRNSAAAVNIAEIWLWEAVHHGEAAVINRPGLQGFYTWRDNTRDILNFLLHFIPADPTTDGLSTHLPRVSAAETAARRSAGLQRRHVVAIGHSFSGCASALAALTPPSGHKLLRSLVLVDPVIMRPQSEHEKGVFDLAGAAIGRRARWASREEAKRSFLASPFFQRWDPAVLDAYVQGGLYEKDGGVELRMTPFDEALMFSDSRTSPEVHRRLPSLVEDVEIRWIIPGPGQKELGTSEETQVRVWLRPKNSSNYSATQIMVPDSWAPIVGAPHGKYRDRLVSLMGYAVLVQFIHSVAHMRCLSQLVCRRLSLHQDRRAPAFALALRGIHSANDDRNGLFSVTQYRWLYNNKQQLAVRYVPFNVKALLSVAIKAAGANEIVSFNKVQDGINNRVFDLKTDNGKEYIVKIPFPVAGPKHLLTASEVATLDYIRTELNIPAPVVCSWSSRAESTPVGCEYIMYEKLPGEPLRTHECTDVALAEDPYVQLIPFMRAIESVLSNIRFSQIGSIFYKEDVPESIRDRPLYKNPDLENENTARFCIGPTVHREFWRAGRHALDIDRGPWDDVRAYMYALGACARASIQATPDPDNDDAYRDWIAKYEMLVPDLAPDGYIALVLWHPDLSANNIIVHRDESSYRLSGIIDWQGATVGPYYRQFALPQPYDFDRKSAPRVVFSEEGRPELGVAIDDLDEESMEEVEYALRRAWRAYLHELVLRKEDPRLADDLCNPFSTMATLRAVTSPAHTINRGSRWLPLIRRDIANVWSLWGVIVGVNDDDNPVDPFPFAFSDEEAEQAHEEADRFVRELAMCEDLLARLDLRWEEEGNVPAERFEEVQKAVGEARQAALDAATGAEERARIERAWPLQDGKPSLSADRCW</sequence>
<dbReference type="eggNOG" id="ENOG502S3SW">
    <property type="taxonomic scope" value="Eukaryota"/>
</dbReference>
<name>D8PX42_SCHCM</name>
<evidence type="ECO:0000256" key="2">
    <source>
        <dbReference type="ARBA" id="ARBA00005543"/>
    </source>
</evidence>
<dbReference type="HOGENOM" id="CLU_285312_0_0_1"/>
<dbReference type="Gene3D" id="3.90.1200.10">
    <property type="match status" value="1"/>
</dbReference>
<feature type="domain" description="Aminoglycoside phosphotransferase" evidence="7">
    <location>
        <begin position="595"/>
        <end position="863"/>
    </location>
</feature>
<organism evidence="9">
    <name type="scientific">Schizophyllum commune (strain H4-8 / FGSC 9210)</name>
    <name type="common">Split gill fungus</name>
    <dbReference type="NCBI Taxonomy" id="578458"/>
    <lineage>
        <taxon>Eukaryota</taxon>
        <taxon>Fungi</taxon>
        <taxon>Dikarya</taxon>
        <taxon>Basidiomycota</taxon>
        <taxon>Agaricomycotina</taxon>
        <taxon>Agaricomycetes</taxon>
        <taxon>Agaricomycetidae</taxon>
        <taxon>Agaricales</taxon>
        <taxon>Schizophyllaceae</taxon>
        <taxon>Schizophyllum</taxon>
    </lineage>
</organism>
<gene>
    <name evidence="8" type="ORF">SCHCODRAFT_105749</name>
</gene>
<evidence type="ECO:0000256" key="5">
    <source>
        <dbReference type="ARBA" id="ARBA00023128"/>
    </source>
</evidence>
<evidence type="ECO:0000256" key="1">
    <source>
        <dbReference type="ARBA" id="ARBA00004173"/>
    </source>
</evidence>
<dbReference type="RefSeq" id="XP_003035232.1">
    <property type="nucleotide sequence ID" value="XM_003035186.1"/>
</dbReference>
<dbReference type="PANTHER" id="PTHR36091">
    <property type="entry name" value="ALTERED INHERITANCE OF MITOCHONDRIA PROTEIN 9, MITOCHONDRIAL"/>
    <property type="match status" value="1"/>
</dbReference>
<reference evidence="8 9" key="1">
    <citation type="journal article" date="2010" name="Nat. Biotechnol.">
        <title>Genome sequence of the model mushroom Schizophyllum commune.</title>
        <authorList>
            <person name="Ohm R.A."/>
            <person name="de Jong J.F."/>
            <person name="Lugones L.G."/>
            <person name="Aerts A."/>
            <person name="Kothe E."/>
            <person name="Stajich J.E."/>
            <person name="de Vries R.P."/>
            <person name="Record E."/>
            <person name="Levasseur A."/>
            <person name="Baker S.E."/>
            <person name="Bartholomew K.A."/>
            <person name="Coutinho P.M."/>
            <person name="Erdmann S."/>
            <person name="Fowler T.J."/>
            <person name="Gathman A.C."/>
            <person name="Lombard V."/>
            <person name="Henrissat B."/>
            <person name="Knabe N."/>
            <person name="Kuees U."/>
            <person name="Lilly W.W."/>
            <person name="Lindquist E."/>
            <person name="Lucas S."/>
            <person name="Magnuson J.K."/>
            <person name="Piumi F."/>
            <person name="Raudaskoski M."/>
            <person name="Salamov A."/>
            <person name="Schmutz J."/>
            <person name="Schwarze F.W.M.R."/>
            <person name="vanKuyk P.A."/>
            <person name="Horton J.S."/>
            <person name="Grigoriev I.V."/>
            <person name="Woesten H.A.B."/>
        </authorList>
    </citation>
    <scope>NUCLEOTIDE SEQUENCE [LARGE SCALE GENOMIC DNA]</scope>
    <source>
        <strain evidence="9">H4-8 / FGSC 9210</strain>
    </source>
</reference>
<dbReference type="KEGG" id="scm:SCHCO_02661304"/>
<dbReference type="SUPFAM" id="SSF56112">
    <property type="entry name" value="Protein kinase-like (PK-like)"/>
    <property type="match status" value="1"/>
</dbReference>
<evidence type="ECO:0000256" key="6">
    <source>
        <dbReference type="ARBA" id="ARBA00031849"/>
    </source>
</evidence>
<dbReference type="Proteomes" id="UP000007431">
    <property type="component" value="Unassembled WGS sequence"/>
</dbReference>
<dbReference type="AlphaFoldDB" id="D8PX42"/>
<keyword evidence="9" id="KW-1185">Reference proteome</keyword>
<evidence type="ECO:0000256" key="4">
    <source>
        <dbReference type="ARBA" id="ARBA00022946"/>
    </source>
</evidence>
<dbReference type="InterPro" id="IPR051035">
    <property type="entry name" value="Mito_inheritance_9"/>
</dbReference>
<dbReference type="VEuPathDB" id="FungiDB:SCHCODRAFT_02661304"/>
<dbReference type="PANTHER" id="PTHR36091:SF1">
    <property type="entry name" value="ALTERED INHERITANCE OF MITOCHONDRIA PROTEIN 9, MITOCHONDRIAL"/>
    <property type="match status" value="1"/>
</dbReference>
<dbReference type="Pfam" id="PF01636">
    <property type="entry name" value="APH"/>
    <property type="match status" value="1"/>
</dbReference>
<accession>D8PX42</accession>
<dbReference type="SUPFAM" id="SSF53474">
    <property type="entry name" value="alpha/beta-Hydrolases"/>
    <property type="match status" value="1"/>
</dbReference>
<comment type="similarity">
    <text evidence="2">Belongs to the AIM9 family.</text>
</comment>
<protein>
    <recommendedName>
        <fullName evidence="3">Altered inheritance of mitochondria protein 9, mitochondrial</fullName>
    </recommendedName>
    <alternativeName>
        <fullName evidence="6">Found in mitochondrial proteome protein 29</fullName>
    </alternativeName>
</protein>
<dbReference type="InParanoid" id="D8PX42"/>
<dbReference type="OrthoDB" id="94039at2759"/>
<proteinExistence type="inferred from homology"/>
<dbReference type="InterPro" id="IPR002575">
    <property type="entry name" value="Aminoglycoside_PTrfase"/>
</dbReference>
<dbReference type="Gene3D" id="3.40.50.1820">
    <property type="entry name" value="alpha/beta hydrolase"/>
    <property type="match status" value="1"/>
</dbReference>
<keyword evidence="4" id="KW-0809">Transit peptide</keyword>
<keyword evidence="5" id="KW-0496">Mitochondrion</keyword>
<feature type="non-terminal residue" evidence="8">
    <location>
        <position position="1086"/>
    </location>
</feature>
<evidence type="ECO:0000259" key="7">
    <source>
        <dbReference type="Pfam" id="PF01636"/>
    </source>
</evidence>
<evidence type="ECO:0000256" key="3">
    <source>
        <dbReference type="ARBA" id="ARBA00016197"/>
    </source>
</evidence>
<dbReference type="InterPro" id="IPR011009">
    <property type="entry name" value="Kinase-like_dom_sf"/>
</dbReference>
<dbReference type="GeneID" id="9595908"/>
<dbReference type="EMBL" id="GL377303">
    <property type="protein sequence ID" value="EFJ00330.1"/>
    <property type="molecule type" value="Genomic_DNA"/>
</dbReference>
<dbReference type="GO" id="GO:0005739">
    <property type="term" value="C:mitochondrion"/>
    <property type="evidence" value="ECO:0007669"/>
    <property type="project" value="UniProtKB-SubCell"/>
</dbReference>
<comment type="subcellular location">
    <subcellularLocation>
        <location evidence="1">Mitochondrion</location>
    </subcellularLocation>
</comment>